<dbReference type="Proteomes" id="UP000176593">
    <property type="component" value="Unassembled WGS sequence"/>
</dbReference>
<sequence>MSQMQVVYVPHTPPETFSKSIFLAGPSPRDPSHYDWRPDALALLEALGYDGVVFVPLPKEKGDWRHGFDAQVDWEKKYLDMCDVIVFWVPRDMTSLPALTTNIEYGMYLESGKVVLGYPESAPSMRYMAMHADMQFIPRFHDLRETLACAVERIGAGASRTGGERDVPLHMWKSKQFQAWITAQKAAGNRLDGARVLFTFYVGPKKQFLFSYALRVNVYIASEDRNKTNEIILSRPDVSAIVAFHRVSENILDTEIVIVREFRSTASLGDCFIREVPGGSSWKPSEDPFTTGAHELSEETGFSVAPSRLKYLGARQVAGTFSTHCAHVLMCEFDAEEISLMRKQEGVAHGVETDSERTYVEIYTVRELLEKQLTDWANLGMILTALLSE</sequence>
<accession>A0A1F7V867</accession>
<evidence type="ECO:0008006" key="3">
    <source>
        <dbReference type="Google" id="ProtNLM"/>
    </source>
</evidence>
<comment type="caution">
    <text evidence="1">The sequence shown here is derived from an EMBL/GenBank/DDBJ whole genome shotgun (WGS) entry which is preliminary data.</text>
</comment>
<dbReference type="InterPro" id="IPR015797">
    <property type="entry name" value="NUDIX_hydrolase-like_dom_sf"/>
</dbReference>
<dbReference type="Pfam" id="PF15891">
    <property type="entry name" value="Nuc_deoxyri_tr2"/>
    <property type="match status" value="1"/>
</dbReference>
<dbReference type="SUPFAM" id="SSF55811">
    <property type="entry name" value="Nudix"/>
    <property type="match status" value="1"/>
</dbReference>
<name>A0A1F7V867_9BACT</name>
<protein>
    <recommendedName>
        <fullName evidence="3">Nudix hydrolase domain-containing protein</fullName>
    </recommendedName>
</protein>
<organism evidence="1 2">
    <name type="scientific">Candidatus Uhrbacteria bacterium RIFCSPLOWO2_02_FULL_48_18</name>
    <dbReference type="NCBI Taxonomy" id="1802408"/>
    <lineage>
        <taxon>Bacteria</taxon>
        <taxon>Candidatus Uhriibacteriota</taxon>
    </lineage>
</organism>
<reference evidence="1 2" key="1">
    <citation type="journal article" date="2016" name="Nat. Commun.">
        <title>Thousands of microbial genomes shed light on interconnected biogeochemical processes in an aquifer system.</title>
        <authorList>
            <person name="Anantharaman K."/>
            <person name="Brown C.T."/>
            <person name="Hug L.A."/>
            <person name="Sharon I."/>
            <person name="Castelle C.J."/>
            <person name="Probst A.J."/>
            <person name="Thomas B.C."/>
            <person name="Singh A."/>
            <person name="Wilkins M.J."/>
            <person name="Karaoz U."/>
            <person name="Brodie E.L."/>
            <person name="Williams K.H."/>
            <person name="Hubbard S.S."/>
            <person name="Banfield J.F."/>
        </authorList>
    </citation>
    <scope>NUCLEOTIDE SEQUENCE [LARGE SCALE GENOMIC DNA]</scope>
</reference>
<dbReference type="EMBL" id="MGEQ01000010">
    <property type="protein sequence ID" value="OGL86258.1"/>
    <property type="molecule type" value="Genomic_DNA"/>
</dbReference>
<dbReference type="AlphaFoldDB" id="A0A1F7V867"/>
<dbReference type="Gene3D" id="3.40.50.450">
    <property type="match status" value="1"/>
</dbReference>
<evidence type="ECO:0000313" key="2">
    <source>
        <dbReference type="Proteomes" id="UP000176593"/>
    </source>
</evidence>
<proteinExistence type="predicted"/>
<dbReference type="InterPro" id="IPR039470">
    <property type="entry name" value="Nuc_deoxyri_tr2"/>
</dbReference>
<gene>
    <name evidence="1" type="ORF">A3I41_01700</name>
</gene>
<dbReference type="Gene3D" id="3.90.79.10">
    <property type="entry name" value="Nucleoside Triphosphate Pyrophosphohydrolase"/>
    <property type="match status" value="1"/>
</dbReference>
<evidence type="ECO:0000313" key="1">
    <source>
        <dbReference type="EMBL" id="OGL86258.1"/>
    </source>
</evidence>
<dbReference type="SUPFAM" id="SSF52309">
    <property type="entry name" value="N-(deoxy)ribosyltransferase-like"/>
    <property type="match status" value="1"/>
</dbReference>